<sequence>MEITQQMSEERRTAARGEGECSGGGLPTVDNPCYPGELLHLVPMWPHEWYQARAISAARQLHEIPWTAKFWKALYPDEKKLSEPELLKWRVEITRLYRPTGKGKRCPADRCFPSPAEDAVEELAFFHCLMK</sequence>
<name>A0ABR2YCW5_9CHLO</name>
<evidence type="ECO:0000256" key="1">
    <source>
        <dbReference type="SAM" id="MobiDB-lite"/>
    </source>
</evidence>
<evidence type="ECO:0000313" key="2">
    <source>
        <dbReference type="EMBL" id="KAK9902665.1"/>
    </source>
</evidence>
<dbReference type="Proteomes" id="UP001491310">
    <property type="component" value="Unassembled WGS sequence"/>
</dbReference>
<gene>
    <name evidence="2" type="ORF">WJX75_001875</name>
</gene>
<dbReference type="EMBL" id="JALJOT010000015">
    <property type="protein sequence ID" value="KAK9902665.1"/>
    <property type="molecule type" value="Genomic_DNA"/>
</dbReference>
<comment type="caution">
    <text evidence="2">The sequence shown here is derived from an EMBL/GenBank/DDBJ whole genome shotgun (WGS) entry which is preliminary data.</text>
</comment>
<protein>
    <submittedName>
        <fullName evidence="2">Uncharacterized protein</fullName>
    </submittedName>
</protein>
<feature type="compositionally biased region" description="Basic and acidic residues" evidence="1">
    <location>
        <begin position="8"/>
        <end position="19"/>
    </location>
</feature>
<accession>A0ABR2YCW5</accession>
<reference evidence="2 3" key="1">
    <citation type="journal article" date="2024" name="Nat. Commun.">
        <title>Phylogenomics reveals the evolutionary origins of lichenization in chlorophyte algae.</title>
        <authorList>
            <person name="Puginier C."/>
            <person name="Libourel C."/>
            <person name="Otte J."/>
            <person name="Skaloud P."/>
            <person name="Haon M."/>
            <person name="Grisel S."/>
            <person name="Petersen M."/>
            <person name="Berrin J.G."/>
            <person name="Delaux P.M."/>
            <person name="Dal Grande F."/>
            <person name="Keller J."/>
        </authorList>
    </citation>
    <scope>NUCLEOTIDE SEQUENCE [LARGE SCALE GENOMIC DNA]</scope>
    <source>
        <strain evidence="2 3">SAG 216-7</strain>
    </source>
</reference>
<proteinExistence type="predicted"/>
<feature type="region of interest" description="Disordered" evidence="1">
    <location>
        <begin position="1"/>
        <end position="26"/>
    </location>
</feature>
<keyword evidence="3" id="KW-1185">Reference proteome</keyword>
<organism evidence="2 3">
    <name type="scientific">Coccomyxa subellipsoidea</name>
    <dbReference type="NCBI Taxonomy" id="248742"/>
    <lineage>
        <taxon>Eukaryota</taxon>
        <taxon>Viridiplantae</taxon>
        <taxon>Chlorophyta</taxon>
        <taxon>core chlorophytes</taxon>
        <taxon>Trebouxiophyceae</taxon>
        <taxon>Trebouxiophyceae incertae sedis</taxon>
        <taxon>Coccomyxaceae</taxon>
        <taxon>Coccomyxa</taxon>
    </lineage>
</organism>
<evidence type="ECO:0000313" key="3">
    <source>
        <dbReference type="Proteomes" id="UP001491310"/>
    </source>
</evidence>